<keyword evidence="7" id="KW-1185">Reference proteome</keyword>
<protein>
    <recommendedName>
        <fullName evidence="4">Probable quinone oxidoreductase</fullName>
    </recommendedName>
    <alternativeName>
        <fullName evidence="3">NADPH:quinone reductase</fullName>
    </alternativeName>
</protein>
<feature type="domain" description="Enoyl reductase (ER)" evidence="5">
    <location>
        <begin position="33"/>
        <end position="341"/>
    </location>
</feature>
<dbReference type="GO" id="GO:0003960">
    <property type="term" value="F:quinone reductase (NADPH) activity"/>
    <property type="evidence" value="ECO:0007669"/>
    <property type="project" value="InterPro"/>
</dbReference>
<organism evidence="6 7">
    <name type="scientific">Lichtheimia corymbifera JMRC:FSU:9682</name>
    <dbReference type="NCBI Taxonomy" id="1263082"/>
    <lineage>
        <taxon>Eukaryota</taxon>
        <taxon>Fungi</taxon>
        <taxon>Fungi incertae sedis</taxon>
        <taxon>Mucoromycota</taxon>
        <taxon>Mucoromycotina</taxon>
        <taxon>Mucoromycetes</taxon>
        <taxon>Mucorales</taxon>
        <taxon>Lichtheimiaceae</taxon>
        <taxon>Lichtheimia</taxon>
    </lineage>
</organism>
<dbReference type="PANTHER" id="PTHR48106">
    <property type="entry name" value="QUINONE OXIDOREDUCTASE PIG3-RELATED"/>
    <property type="match status" value="1"/>
</dbReference>
<gene>
    <name evidence="6" type="ORF">LCOR_05373.1</name>
</gene>
<reference evidence="6" key="1">
    <citation type="submission" date="2013-08" db="EMBL/GenBank/DDBJ databases">
        <title>Gene expansion shapes genome architecture in the human pathogen Lichtheimia corymbifera: an evolutionary genomics analysis in the ancient terrestrial Mucorales (Mucoromycotina).</title>
        <authorList>
            <person name="Schwartze V.U."/>
            <person name="Winter S."/>
            <person name="Shelest E."/>
            <person name="Marcet-Houben M."/>
            <person name="Horn F."/>
            <person name="Wehner S."/>
            <person name="Hoffmann K."/>
            <person name="Riege K."/>
            <person name="Sammeth M."/>
            <person name="Nowrousian M."/>
            <person name="Valiante V."/>
            <person name="Linde J."/>
            <person name="Jacobsen I.D."/>
            <person name="Marz M."/>
            <person name="Brakhage A.A."/>
            <person name="Gabaldon T."/>
            <person name="Bocker S."/>
            <person name="Voigt K."/>
        </authorList>
    </citation>
    <scope>NUCLEOTIDE SEQUENCE [LARGE SCALE GENOMIC DNA]</scope>
    <source>
        <strain evidence="6">FSU 9682</strain>
    </source>
</reference>
<dbReference type="Proteomes" id="UP000027586">
    <property type="component" value="Unassembled WGS sequence"/>
</dbReference>
<dbReference type="Pfam" id="PF08240">
    <property type="entry name" value="ADH_N"/>
    <property type="match status" value="1"/>
</dbReference>
<dbReference type="InterPro" id="IPR013149">
    <property type="entry name" value="ADH-like_C"/>
</dbReference>
<dbReference type="VEuPathDB" id="FungiDB:LCOR_05373.1"/>
<dbReference type="OrthoDB" id="48317at2759"/>
<proteinExistence type="predicted"/>
<dbReference type="InterPro" id="IPR036291">
    <property type="entry name" value="NAD(P)-bd_dom_sf"/>
</dbReference>
<evidence type="ECO:0000256" key="2">
    <source>
        <dbReference type="ARBA" id="ARBA00023002"/>
    </source>
</evidence>
<dbReference type="PROSITE" id="PS01162">
    <property type="entry name" value="QOR_ZETA_CRYSTAL"/>
    <property type="match status" value="1"/>
</dbReference>
<dbReference type="GO" id="GO:0005829">
    <property type="term" value="C:cytosol"/>
    <property type="evidence" value="ECO:0007669"/>
    <property type="project" value="TreeGrafter"/>
</dbReference>
<dbReference type="FunFam" id="3.40.50.720:FF:000053">
    <property type="entry name" value="Quinone oxidoreductase 1"/>
    <property type="match status" value="1"/>
</dbReference>
<evidence type="ECO:0000256" key="4">
    <source>
        <dbReference type="ARBA" id="ARBA00070796"/>
    </source>
</evidence>
<dbReference type="InterPro" id="IPR047618">
    <property type="entry name" value="QOR-like"/>
</dbReference>
<dbReference type="Pfam" id="PF00107">
    <property type="entry name" value="ADH_zinc_N"/>
    <property type="match status" value="1"/>
</dbReference>
<dbReference type="InterPro" id="IPR011032">
    <property type="entry name" value="GroES-like_sf"/>
</dbReference>
<dbReference type="SUPFAM" id="SSF50129">
    <property type="entry name" value="GroES-like"/>
    <property type="match status" value="1"/>
</dbReference>
<evidence type="ECO:0000259" key="5">
    <source>
        <dbReference type="SMART" id="SM00829"/>
    </source>
</evidence>
<dbReference type="InterPro" id="IPR020843">
    <property type="entry name" value="ER"/>
</dbReference>
<dbReference type="GO" id="GO:0008270">
    <property type="term" value="F:zinc ion binding"/>
    <property type="evidence" value="ECO:0007669"/>
    <property type="project" value="InterPro"/>
</dbReference>
<evidence type="ECO:0000256" key="3">
    <source>
        <dbReference type="ARBA" id="ARBA00043088"/>
    </source>
</evidence>
<dbReference type="InterPro" id="IPR013154">
    <property type="entry name" value="ADH-like_N"/>
</dbReference>
<dbReference type="Gene3D" id="3.90.180.10">
    <property type="entry name" value="Medium-chain alcohol dehydrogenases, catalytic domain"/>
    <property type="match status" value="1"/>
</dbReference>
<accession>A0A068RYQ4</accession>
<comment type="caution">
    <text evidence="6">The sequence shown here is derived from an EMBL/GenBank/DDBJ whole genome shotgun (WGS) entry which is preliminary data.</text>
</comment>
<evidence type="ECO:0000313" key="6">
    <source>
        <dbReference type="EMBL" id="CDH54086.1"/>
    </source>
</evidence>
<sequence>MFRHVSSRVTTPLFRRTMSTATTMKAIVVEQPGGVDKLLYKDVPIPKAEGNNVIIKNHAIGVNFIDTYHRTGLYPLPTPFIPGRESAGEVSEVGPEVTEFKVGDRVVYFGAETYAEYTAAKASGVEKISDQVSYDQAATVGLQALTAWTMVRDGYPVKKGDVILVHAAAGGVGLLLCQMCRYLGATVIGTVSTAEKAKLARENGADYTIIYTEEDVVSKVNEITNGLGCHAVLDGVGKDTFEISMACARRLGTFISFGNASGVVPPFPVARLAEKNLKFMRPQLFAYMATREESKKWWGEVWDLLANGHIKTHVHKVYDLKDAAQAHVDIESRKTTGKLLMKP</sequence>
<dbReference type="PANTHER" id="PTHR48106:SF13">
    <property type="entry name" value="QUINONE OXIDOREDUCTASE-RELATED"/>
    <property type="match status" value="1"/>
</dbReference>
<dbReference type="SUPFAM" id="SSF51735">
    <property type="entry name" value="NAD(P)-binding Rossmann-fold domains"/>
    <property type="match status" value="1"/>
</dbReference>
<evidence type="ECO:0000313" key="7">
    <source>
        <dbReference type="Proteomes" id="UP000027586"/>
    </source>
</evidence>
<dbReference type="Gene3D" id="3.40.50.720">
    <property type="entry name" value="NAD(P)-binding Rossmann-like Domain"/>
    <property type="match status" value="1"/>
</dbReference>
<dbReference type="EMBL" id="CBTN010000021">
    <property type="protein sequence ID" value="CDH54086.1"/>
    <property type="molecule type" value="Genomic_DNA"/>
</dbReference>
<dbReference type="GO" id="GO:0070402">
    <property type="term" value="F:NADPH binding"/>
    <property type="evidence" value="ECO:0007669"/>
    <property type="project" value="TreeGrafter"/>
</dbReference>
<dbReference type="SMART" id="SM00829">
    <property type="entry name" value="PKS_ER"/>
    <property type="match status" value="1"/>
</dbReference>
<dbReference type="AlphaFoldDB" id="A0A068RYQ4"/>
<dbReference type="InterPro" id="IPR002364">
    <property type="entry name" value="Quin_OxRdtase/zeta-crystal_CS"/>
</dbReference>
<keyword evidence="1" id="KW-0521">NADP</keyword>
<dbReference type="CDD" id="cd05286">
    <property type="entry name" value="QOR2"/>
    <property type="match status" value="1"/>
</dbReference>
<dbReference type="STRING" id="1263082.A0A068RYQ4"/>
<dbReference type="GO" id="GO:0035925">
    <property type="term" value="F:mRNA 3'-UTR AU-rich region binding"/>
    <property type="evidence" value="ECO:0007669"/>
    <property type="project" value="TreeGrafter"/>
</dbReference>
<name>A0A068RYQ4_9FUNG</name>
<keyword evidence="2" id="KW-0560">Oxidoreductase</keyword>
<evidence type="ECO:0000256" key="1">
    <source>
        <dbReference type="ARBA" id="ARBA00022857"/>
    </source>
</evidence>